<name>A0A507D8H7_9FUNG</name>
<dbReference type="VEuPathDB" id="FungiDB:SeMB42_g02647"/>
<sequence length="143" mass="16243">MERRVVPSPNPPHLVVSHATTSHSTLGVHDTFRYGLDSIKAQVTPGHPLDSHLKNWDATQEQLKMDMYADVYGSHLPLRLRMEKAYVSQMKRMPVLPSSNFGANILAGRDDTIDVEDFLNRPDMSTESMDVHASMEYMLKMKM</sequence>
<dbReference type="STRING" id="286115.A0A507D8H7"/>
<dbReference type="AlphaFoldDB" id="A0A507D8H7"/>
<evidence type="ECO:0000256" key="2">
    <source>
        <dbReference type="ARBA" id="ARBA00043974"/>
    </source>
</evidence>
<protein>
    <recommendedName>
        <fullName evidence="7">Proteasome maturation factor UMP1</fullName>
    </recommendedName>
</protein>
<dbReference type="GO" id="GO:0043248">
    <property type="term" value="P:proteasome assembly"/>
    <property type="evidence" value="ECO:0007669"/>
    <property type="project" value="InterPro"/>
</dbReference>
<accession>A0A507D8H7</accession>
<comment type="caution">
    <text evidence="3">The sequence shown here is derived from an EMBL/GenBank/DDBJ whole genome shotgun (WGS) entry which is preliminary data.</text>
</comment>
<keyword evidence="5" id="KW-1185">Reference proteome</keyword>
<comment type="similarity">
    <text evidence="2">Belongs to the POMP/UMP1 family.</text>
</comment>
<evidence type="ECO:0008006" key="7">
    <source>
        <dbReference type="Google" id="ProtNLM"/>
    </source>
</evidence>
<dbReference type="InterPro" id="IPR008012">
    <property type="entry name" value="Ump1"/>
</dbReference>
<proteinExistence type="inferred from homology"/>
<dbReference type="Proteomes" id="UP000317494">
    <property type="component" value="Unassembled WGS sequence"/>
</dbReference>
<dbReference type="PANTHER" id="PTHR12828:SF3">
    <property type="entry name" value="PROTEASOME MATURATION PROTEIN"/>
    <property type="match status" value="1"/>
</dbReference>
<dbReference type="Proteomes" id="UP000320475">
    <property type="component" value="Unassembled WGS sequence"/>
</dbReference>
<keyword evidence="1" id="KW-0143">Chaperone</keyword>
<dbReference type="EMBL" id="QEAM01000072">
    <property type="protein sequence ID" value="TPX47655.1"/>
    <property type="molecule type" value="Genomic_DNA"/>
</dbReference>
<dbReference type="PANTHER" id="PTHR12828">
    <property type="entry name" value="PROTEASOME MATURATION PROTEIN UMP1"/>
    <property type="match status" value="1"/>
</dbReference>
<evidence type="ECO:0000256" key="1">
    <source>
        <dbReference type="ARBA" id="ARBA00023186"/>
    </source>
</evidence>
<dbReference type="GO" id="GO:0005634">
    <property type="term" value="C:nucleus"/>
    <property type="evidence" value="ECO:0007669"/>
    <property type="project" value="TreeGrafter"/>
</dbReference>
<dbReference type="EMBL" id="QEAN01000084">
    <property type="protein sequence ID" value="TPX49326.1"/>
    <property type="molecule type" value="Genomic_DNA"/>
</dbReference>
<evidence type="ECO:0000313" key="5">
    <source>
        <dbReference type="Proteomes" id="UP000317494"/>
    </source>
</evidence>
<dbReference type="Pfam" id="PF05348">
    <property type="entry name" value="UMP1"/>
    <property type="match status" value="1"/>
</dbReference>
<evidence type="ECO:0000313" key="6">
    <source>
        <dbReference type="Proteomes" id="UP000320475"/>
    </source>
</evidence>
<reference evidence="5 6" key="1">
    <citation type="journal article" date="2019" name="Sci. Rep.">
        <title>Comparative genomics of chytrid fungi reveal insights into the obligate biotrophic and pathogenic lifestyle of Synchytrium endobioticum.</title>
        <authorList>
            <person name="van de Vossenberg B.T.L.H."/>
            <person name="Warris S."/>
            <person name="Nguyen H.D.T."/>
            <person name="van Gent-Pelzer M.P.E."/>
            <person name="Joly D.L."/>
            <person name="van de Geest H.C."/>
            <person name="Bonants P.J.M."/>
            <person name="Smith D.S."/>
            <person name="Levesque C.A."/>
            <person name="van der Lee T.A.J."/>
        </authorList>
    </citation>
    <scope>NUCLEOTIDE SEQUENCE [LARGE SCALE GENOMIC DNA]</scope>
    <source>
        <strain evidence="3 6">LEV6574</strain>
        <strain evidence="4 5">MB42</strain>
    </source>
</reference>
<dbReference type="GO" id="GO:0005737">
    <property type="term" value="C:cytoplasm"/>
    <property type="evidence" value="ECO:0007669"/>
    <property type="project" value="TreeGrafter"/>
</dbReference>
<organism evidence="3 6">
    <name type="scientific">Synchytrium endobioticum</name>
    <dbReference type="NCBI Taxonomy" id="286115"/>
    <lineage>
        <taxon>Eukaryota</taxon>
        <taxon>Fungi</taxon>
        <taxon>Fungi incertae sedis</taxon>
        <taxon>Chytridiomycota</taxon>
        <taxon>Chytridiomycota incertae sedis</taxon>
        <taxon>Chytridiomycetes</taxon>
        <taxon>Synchytriales</taxon>
        <taxon>Synchytriaceae</taxon>
        <taxon>Synchytrium</taxon>
    </lineage>
</organism>
<gene>
    <name evidence="3" type="ORF">SeLEV6574_g02540</name>
    <name evidence="4" type="ORF">SeMB42_g02647</name>
</gene>
<dbReference type="OrthoDB" id="15001at2759"/>
<evidence type="ECO:0000313" key="3">
    <source>
        <dbReference type="EMBL" id="TPX47655.1"/>
    </source>
</evidence>
<evidence type="ECO:0000313" key="4">
    <source>
        <dbReference type="EMBL" id="TPX49326.1"/>
    </source>
</evidence>